<reference evidence="3" key="1">
    <citation type="submission" date="2022-11" db="EMBL/GenBank/DDBJ databases">
        <authorList>
            <person name="Petersen C."/>
        </authorList>
    </citation>
    <scope>NUCLEOTIDE SEQUENCE</scope>
    <source>
        <strain evidence="3">IBT 30761</strain>
    </source>
</reference>
<evidence type="ECO:0000313" key="4">
    <source>
        <dbReference type="Proteomes" id="UP001149074"/>
    </source>
</evidence>
<protein>
    <recommendedName>
        <fullName evidence="2">PH domain-containing protein</fullName>
    </recommendedName>
</protein>
<dbReference type="EMBL" id="JAPQKI010000004">
    <property type="protein sequence ID" value="KAJ5103590.1"/>
    <property type="molecule type" value="Genomic_DNA"/>
</dbReference>
<dbReference type="OrthoDB" id="5345571at2759"/>
<dbReference type="AlphaFoldDB" id="A0A9W9KEI1"/>
<feature type="compositionally biased region" description="Basic and acidic residues" evidence="1">
    <location>
        <begin position="244"/>
        <end position="260"/>
    </location>
</feature>
<evidence type="ECO:0000313" key="3">
    <source>
        <dbReference type="EMBL" id="KAJ5103590.1"/>
    </source>
</evidence>
<gene>
    <name evidence="3" type="ORF">N7532_004119</name>
</gene>
<feature type="compositionally biased region" description="Low complexity" evidence="1">
    <location>
        <begin position="173"/>
        <end position="192"/>
    </location>
</feature>
<dbReference type="RefSeq" id="XP_056476970.1">
    <property type="nucleotide sequence ID" value="XM_056616613.1"/>
</dbReference>
<dbReference type="InterPro" id="IPR057081">
    <property type="entry name" value="PH_N"/>
</dbReference>
<evidence type="ECO:0000256" key="1">
    <source>
        <dbReference type="SAM" id="MobiDB-lite"/>
    </source>
</evidence>
<organism evidence="3 4">
    <name type="scientific">Penicillium argentinense</name>
    <dbReference type="NCBI Taxonomy" id="1131581"/>
    <lineage>
        <taxon>Eukaryota</taxon>
        <taxon>Fungi</taxon>
        <taxon>Dikarya</taxon>
        <taxon>Ascomycota</taxon>
        <taxon>Pezizomycotina</taxon>
        <taxon>Eurotiomycetes</taxon>
        <taxon>Eurotiomycetidae</taxon>
        <taxon>Eurotiales</taxon>
        <taxon>Aspergillaceae</taxon>
        <taxon>Penicillium</taxon>
    </lineage>
</organism>
<proteinExistence type="predicted"/>
<feature type="compositionally biased region" description="Low complexity" evidence="1">
    <location>
        <begin position="221"/>
        <end position="243"/>
    </location>
</feature>
<dbReference type="Proteomes" id="UP001149074">
    <property type="component" value="Unassembled WGS sequence"/>
</dbReference>
<keyword evidence="4" id="KW-1185">Reference proteome</keyword>
<name>A0A9W9KEI1_9EURO</name>
<accession>A0A9W9KEI1</accession>
<dbReference type="Pfam" id="PF23074">
    <property type="entry name" value="PH_FT_N"/>
    <property type="match status" value="1"/>
</dbReference>
<feature type="domain" description="PH" evidence="2">
    <location>
        <begin position="280"/>
        <end position="403"/>
    </location>
</feature>
<sequence>MDLRKTASEAEDVAAGFRLFRFPLPEHEADITDLIVEFYGISSSMQKLYSLSHDPRYSRNWPLVERDAFLVQSSLKYTLSDIHDFFGRLDPDRSRADKFREVWRTIELFFWEESKSSLRIRLAKYRVFLIELADVLLSKLQELSLHQAHRDGIKLLLATQERQRIPDHFGRMSLSRNPSSAGSASASASGNSTEPSSPVSDRRLRRGSGFNIPPPPPLAPEAPSSPLTGSASATTSTSQSSRSDTIRDHWIHDVLSRDEPETPFQSEGRQVVGCSGKPNPGIKRELQEMGFVLLTRMHLSAQMRVYFYLRESDNRIRIVIRVPRDGEKEYYCLPLNLLEVIRQGPVLRLCRRRDSGSELHEWASLYFTTIESMTAFFCSFLALRAQDRYKPVSSIRDWEMEGEEEIFAGEIIEGVISAASVSSRTKIPKRFDSSHQFTGEIAIDADDFLDTMDEVIDEYTRSVRYV</sequence>
<comment type="caution">
    <text evidence="3">The sequence shown here is derived from an EMBL/GenBank/DDBJ whole genome shotgun (WGS) entry which is preliminary data.</text>
</comment>
<evidence type="ECO:0000259" key="2">
    <source>
        <dbReference type="Pfam" id="PF23074"/>
    </source>
</evidence>
<dbReference type="GeneID" id="81355592"/>
<reference evidence="3" key="2">
    <citation type="journal article" date="2023" name="IMA Fungus">
        <title>Comparative genomic study of the Penicillium genus elucidates a diverse pangenome and 15 lateral gene transfer events.</title>
        <authorList>
            <person name="Petersen C."/>
            <person name="Sorensen T."/>
            <person name="Nielsen M.R."/>
            <person name="Sondergaard T.E."/>
            <person name="Sorensen J.L."/>
            <person name="Fitzpatrick D.A."/>
            <person name="Frisvad J.C."/>
            <person name="Nielsen K.L."/>
        </authorList>
    </citation>
    <scope>NUCLEOTIDE SEQUENCE</scope>
    <source>
        <strain evidence="3">IBT 30761</strain>
    </source>
</reference>
<feature type="region of interest" description="Disordered" evidence="1">
    <location>
        <begin position="170"/>
        <end position="279"/>
    </location>
</feature>